<organism evidence="7 8">
    <name type="scientific">Nitrosomonas communis</name>
    <dbReference type="NCBI Taxonomy" id="44574"/>
    <lineage>
        <taxon>Bacteria</taxon>
        <taxon>Pseudomonadati</taxon>
        <taxon>Pseudomonadota</taxon>
        <taxon>Betaproteobacteria</taxon>
        <taxon>Nitrosomonadales</taxon>
        <taxon>Nitrosomonadaceae</taxon>
        <taxon>Nitrosomonas</taxon>
    </lineage>
</organism>
<proteinExistence type="inferred from homology"/>
<dbReference type="Pfam" id="PF03741">
    <property type="entry name" value="TerC"/>
    <property type="match status" value="1"/>
</dbReference>
<dbReference type="AlphaFoldDB" id="A0A1H2VCQ8"/>
<dbReference type="RefSeq" id="WP_074667103.1">
    <property type="nucleotide sequence ID" value="NZ_FNNH01000021.1"/>
</dbReference>
<evidence type="ECO:0000256" key="3">
    <source>
        <dbReference type="ARBA" id="ARBA00022692"/>
    </source>
</evidence>
<keyword evidence="5 6" id="KW-0472">Membrane</keyword>
<evidence type="ECO:0000256" key="1">
    <source>
        <dbReference type="ARBA" id="ARBA00004141"/>
    </source>
</evidence>
<name>A0A1H2VCQ8_9PROT</name>
<feature type="transmembrane region" description="Helical" evidence="6">
    <location>
        <begin position="165"/>
        <end position="185"/>
    </location>
</feature>
<evidence type="ECO:0000256" key="4">
    <source>
        <dbReference type="ARBA" id="ARBA00022989"/>
    </source>
</evidence>
<dbReference type="GO" id="GO:0016020">
    <property type="term" value="C:membrane"/>
    <property type="evidence" value="ECO:0007669"/>
    <property type="project" value="UniProtKB-SubCell"/>
</dbReference>
<evidence type="ECO:0000256" key="5">
    <source>
        <dbReference type="ARBA" id="ARBA00023136"/>
    </source>
</evidence>
<dbReference type="PANTHER" id="PTHR30238">
    <property type="entry name" value="MEMBRANE BOUND PREDICTED REDOX MODULATOR"/>
    <property type="match status" value="1"/>
</dbReference>
<evidence type="ECO:0000256" key="6">
    <source>
        <dbReference type="SAM" id="Phobius"/>
    </source>
</evidence>
<evidence type="ECO:0000313" key="7">
    <source>
        <dbReference type="EMBL" id="SDW66103.1"/>
    </source>
</evidence>
<feature type="transmembrane region" description="Helical" evidence="6">
    <location>
        <begin position="200"/>
        <end position="221"/>
    </location>
</feature>
<dbReference type="InterPro" id="IPR005496">
    <property type="entry name" value="Integral_membrane_TerC"/>
</dbReference>
<keyword evidence="3 6" id="KW-0812">Transmembrane</keyword>
<sequence length="241" mass="26040">MDFSDPQFWFAALQIIAIDIVLGGDNAVIIALACRRLPEKQRNQGIFWGVFGAITIRVILVFFALNLLALPFLKLVGALLLLWIGVKLLQPEAAGGDGHEIDASTTLLGAIKTIIIADTVMSLDNVIGIAGAARGDITLVIFGLLVSVPIIVWGSKLVMKLMNRFPFTIFIGAGLLGWIAGGMAITDTVTREWVNMHAAFLHWLMPIGTALVVIVTGKWLAARAQKNITLVDLTNDTNKPM</sequence>
<gene>
    <name evidence="7" type="ORF">SAMN05421882_10215</name>
</gene>
<comment type="similarity">
    <text evidence="2">Belongs to the TerC family.</text>
</comment>
<feature type="transmembrane region" description="Helical" evidence="6">
    <location>
        <begin position="12"/>
        <end position="34"/>
    </location>
</feature>
<feature type="transmembrane region" description="Helical" evidence="6">
    <location>
        <begin position="46"/>
        <end position="65"/>
    </location>
</feature>
<keyword evidence="4 6" id="KW-1133">Transmembrane helix</keyword>
<evidence type="ECO:0000313" key="8">
    <source>
        <dbReference type="Proteomes" id="UP000183454"/>
    </source>
</evidence>
<dbReference type="Proteomes" id="UP000183454">
    <property type="component" value="Unassembled WGS sequence"/>
</dbReference>
<dbReference type="PANTHER" id="PTHR30238:SF4">
    <property type="entry name" value="SLL1022 PROTEIN"/>
    <property type="match status" value="1"/>
</dbReference>
<dbReference type="EMBL" id="FNNH01000021">
    <property type="protein sequence ID" value="SDW66103.1"/>
    <property type="molecule type" value="Genomic_DNA"/>
</dbReference>
<evidence type="ECO:0000256" key="2">
    <source>
        <dbReference type="ARBA" id="ARBA00007511"/>
    </source>
</evidence>
<reference evidence="7 8" key="1">
    <citation type="submission" date="2016-10" db="EMBL/GenBank/DDBJ databases">
        <authorList>
            <person name="de Groot N.N."/>
        </authorList>
    </citation>
    <scope>NUCLEOTIDE SEQUENCE [LARGE SCALE GENOMIC DNA]</scope>
    <source>
        <strain evidence="7 8">Nm110</strain>
    </source>
</reference>
<dbReference type="InterPro" id="IPR022301">
    <property type="entry name" value="Integral_membrane_YjbE"/>
</dbReference>
<feature type="transmembrane region" description="Helical" evidence="6">
    <location>
        <begin position="127"/>
        <end position="153"/>
    </location>
</feature>
<comment type="subcellular location">
    <subcellularLocation>
        <location evidence="1">Membrane</location>
        <topology evidence="1">Multi-pass membrane protein</topology>
    </subcellularLocation>
</comment>
<dbReference type="NCBIfam" id="TIGR03717">
    <property type="entry name" value="R_switched_YjbE"/>
    <property type="match status" value="1"/>
</dbReference>
<protein>
    <submittedName>
        <fullName evidence="7">Integral membrane protein, YjbE family</fullName>
    </submittedName>
</protein>
<accession>A0A1H2VCQ8</accession>